<keyword evidence="2" id="KW-1185">Reference proteome</keyword>
<dbReference type="RefSeq" id="WP_285882721.1">
    <property type="nucleotide sequence ID" value="NZ_JARFYN010000047.1"/>
</dbReference>
<organism evidence="1 2">
    <name type="scientific">Rhizobium calliandrae</name>
    <dbReference type="NCBI Taxonomy" id="1312182"/>
    <lineage>
        <taxon>Bacteria</taxon>
        <taxon>Pseudomonadati</taxon>
        <taxon>Pseudomonadota</taxon>
        <taxon>Alphaproteobacteria</taxon>
        <taxon>Hyphomicrobiales</taxon>
        <taxon>Rhizobiaceae</taxon>
        <taxon>Rhizobium/Agrobacterium group</taxon>
        <taxon>Rhizobium</taxon>
    </lineage>
</organism>
<evidence type="ECO:0000313" key="2">
    <source>
        <dbReference type="Proteomes" id="UP001172630"/>
    </source>
</evidence>
<dbReference type="EMBL" id="JARFYN010000047">
    <property type="protein sequence ID" value="MDL2409271.1"/>
    <property type="molecule type" value="Genomic_DNA"/>
</dbReference>
<proteinExistence type="predicted"/>
<reference evidence="1" key="1">
    <citation type="submission" date="2023-06" db="EMBL/GenBank/DDBJ databases">
        <title>Phylogenetic Diversity of Rhizobium strains.</title>
        <authorList>
            <person name="Moura F.T."/>
            <person name="Helene L.C.F."/>
            <person name="Hungria M."/>
        </authorList>
    </citation>
    <scope>NUCLEOTIDE SEQUENCE</scope>
    <source>
        <strain evidence="1">CCGE524</strain>
    </source>
</reference>
<sequence length="648" mass="68644">MPLNLIYSPAAEANIAVIAPQLPVKRSKLAYNLGVAICNALQLQTWQAGTSPPLPTNFYLIVPYTERGTFGAYMVVNGAVSADGNSYIVGQVGLIEKQKILLASPNQAYMIRRSAVALAPPPPVQPSLPAPPTVLFQGYSSFSGAGLQTAVGGDEPSPTFTDSIDRCTVLTDFTSLATFFEVSATASVNEFLVDSADAKASFLNSLHITQFSVVIAIYRKETASLSVTSQVNLLPSVSMPTTKGELLSFVTSNGDSWVNSITSASEYVACYVFYSMSLDEQEAVKAQISGKIIEEDGSASAGFTTAQQSKLEQISTRSLFVGQSFGLDISSSGLDASNLLDVGQIATMVTRTTAQNSGWIIAYGGLPYENINGFLPLIKETELPANRITYAQLAPWADKLQARIDQVNAVVAIYDAYGYAGDTKIGTISTIGTWAQAMSTDWQELVNQIQELTLNPLDPPSNPGAIPPGSLSYGVPMLNYFMSPQTPPLWGGSSGPGDAATYVDSSIILGGNVLEALTIDGGAEVNYVQMKYTNLSDPILLGRQEGGSAKSWPLQPEEGERVATVSVTAGALINQLTVTTNKGLIATWPRTPHKAAPQNPWPPTPGLAFVGFAVTFNASGSDHCLKTLTPVSVTFQPANWTGAGTDKT</sequence>
<dbReference type="InterPro" id="IPR036404">
    <property type="entry name" value="Jacalin-like_lectin_dom_sf"/>
</dbReference>
<dbReference type="Proteomes" id="UP001172630">
    <property type="component" value="Unassembled WGS sequence"/>
</dbReference>
<dbReference type="SUPFAM" id="SSF51101">
    <property type="entry name" value="Mannose-binding lectins"/>
    <property type="match status" value="1"/>
</dbReference>
<dbReference type="Gene3D" id="2.100.10.30">
    <property type="entry name" value="Jacalin-like lectin domain"/>
    <property type="match status" value="1"/>
</dbReference>
<protein>
    <submittedName>
        <fullName evidence="1">Uncharacterized protein</fullName>
    </submittedName>
</protein>
<accession>A0ABT7KLH5</accession>
<gene>
    <name evidence="1" type="ORF">PY650_27290</name>
</gene>
<comment type="caution">
    <text evidence="1">The sequence shown here is derived from an EMBL/GenBank/DDBJ whole genome shotgun (WGS) entry which is preliminary data.</text>
</comment>
<name>A0ABT7KLH5_9HYPH</name>
<evidence type="ECO:0000313" key="1">
    <source>
        <dbReference type="EMBL" id="MDL2409271.1"/>
    </source>
</evidence>